<dbReference type="InterPro" id="IPR015422">
    <property type="entry name" value="PyrdxlP-dep_Trfase_small"/>
</dbReference>
<name>A0A0A7LI48_9ARCH</name>
<reference evidence="5 6" key="1">
    <citation type="journal article" date="2014" name="Appl. Environ. Microbiol.">
        <title>Comparative Genome Analysis of 'Candidatus Methanoplasma termitum' Indicates a New Mode of Energy Metabolism in the Seventh Order of Methanogens.</title>
        <authorList>
            <person name="Lang K."/>
            <person name="Schuldes J."/>
            <person name="Klingl A."/>
            <person name="Poehlein A."/>
            <person name="Daniel R."/>
            <person name="Brune A."/>
        </authorList>
    </citation>
    <scope>NUCLEOTIDE SEQUENCE [LARGE SCALE GENOMIC DNA]</scope>
    <source>
        <strain evidence="6">Mpt1</strain>
    </source>
</reference>
<keyword evidence="5" id="KW-0808">Transferase</keyword>
<keyword evidence="5" id="KW-0032">Aminotransferase</keyword>
<dbReference type="RefSeq" id="WP_048113265.1">
    <property type="nucleotide sequence ID" value="NZ_CP010070.1"/>
</dbReference>
<dbReference type="Gene3D" id="3.90.1150.10">
    <property type="entry name" value="Aspartate Aminotransferase, domain 1"/>
    <property type="match status" value="1"/>
</dbReference>
<dbReference type="EMBL" id="CP010070">
    <property type="protein sequence ID" value="AIZ57171.1"/>
    <property type="molecule type" value="Genomic_DNA"/>
</dbReference>
<evidence type="ECO:0000256" key="1">
    <source>
        <dbReference type="ARBA" id="ARBA00001933"/>
    </source>
</evidence>
<dbReference type="STRING" id="1577791.Mpt1_c13090"/>
<accession>A0A0A7LI48</accession>
<dbReference type="GeneID" id="24818969"/>
<dbReference type="PANTHER" id="PTHR21152:SF40">
    <property type="entry name" value="ALANINE--GLYOXYLATE AMINOTRANSFERASE"/>
    <property type="match status" value="1"/>
</dbReference>
<dbReference type="InterPro" id="IPR015424">
    <property type="entry name" value="PyrdxlP-dep_Trfase"/>
</dbReference>
<sequence length="356" mass="39604">MSRTLFTVGPVNVEQEVLQAQTKPMITHRSKEYKALHQAVEEKMKKALETDMDILMVGGSASVFLEGMIRNGVKEKTLGITNGSFGDRSIEIAELNGKTVDKVQVGWGKAIRAEHIKGKVKKDIEAVHWVSNESSTGVFSDSNEIADEVRSQNPNALVFIDAVTSAFAMDLKLKKLDADAVVFGTQKALALPPGISMMVMSEKLLKKAETVPNRGFYTDLIKVKKQNDENYALTTIPVSLMFALDFQLDRILAEGMQARYRRHKEMGDIVEKWADKKLYGIFPEKGYRSNTISVLNKGELDFAKFHSALKSRGYEISEGYGNIKDKTFRIGNMGDTTPAGVKKLLSVMDEILEEKA</sequence>
<dbReference type="KEGG" id="mear:Mpt1_c13090"/>
<evidence type="ECO:0000256" key="2">
    <source>
        <dbReference type="ARBA" id="ARBA00009236"/>
    </source>
</evidence>
<keyword evidence="5" id="KW-0670">Pyruvate</keyword>
<proteinExistence type="inferred from homology"/>
<dbReference type="AlphaFoldDB" id="A0A0A7LI48"/>
<dbReference type="Gene3D" id="3.40.640.10">
    <property type="entry name" value="Type I PLP-dependent aspartate aminotransferase-like (Major domain)"/>
    <property type="match status" value="1"/>
</dbReference>
<evidence type="ECO:0000259" key="4">
    <source>
        <dbReference type="Pfam" id="PF00266"/>
    </source>
</evidence>
<dbReference type="InterPro" id="IPR015421">
    <property type="entry name" value="PyrdxlP-dep_Trfase_major"/>
</dbReference>
<dbReference type="InterPro" id="IPR000192">
    <property type="entry name" value="Aminotrans_V_dom"/>
</dbReference>
<dbReference type="GO" id="GO:0008453">
    <property type="term" value="F:alanine-glyoxylate transaminase activity"/>
    <property type="evidence" value="ECO:0007669"/>
    <property type="project" value="TreeGrafter"/>
</dbReference>
<dbReference type="SUPFAM" id="SSF53383">
    <property type="entry name" value="PLP-dependent transferases"/>
    <property type="match status" value="1"/>
</dbReference>
<gene>
    <name evidence="5" type="ORF">Mpt1_c13090</name>
</gene>
<dbReference type="OrthoDB" id="35685at2157"/>
<keyword evidence="6" id="KW-1185">Reference proteome</keyword>
<evidence type="ECO:0000313" key="6">
    <source>
        <dbReference type="Proteomes" id="UP000030787"/>
    </source>
</evidence>
<dbReference type="PIRSF" id="PIRSF000524">
    <property type="entry name" value="SPT"/>
    <property type="match status" value="1"/>
</dbReference>
<dbReference type="InterPro" id="IPR024169">
    <property type="entry name" value="SP_NH2Trfase/AEP_transaminase"/>
</dbReference>
<organism evidence="5 6">
    <name type="scientific">Candidatus Methanoplasma termitum</name>
    <dbReference type="NCBI Taxonomy" id="1577791"/>
    <lineage>
        <taxon>Archaea</taxon>
        <taxon>Methanobacteriati</taxon>
        <taxon>Thermoplasmatota</taxon>
        <taxon>Thermoplasmata</taxon>
        <taxon>Methanomassiliicoccales</taxon>
        <taxon>Methanomassiliicoccaceae</taxon>
        <taxon>Candidatus Methanoplasma</taxon>
    </lineage>
</organism>
<dbReference type="Proteomes" id="UP000030787">
    <property type="component" value="Chromosome"/>
</dbReference>
<protein>
    <submittedName>
        <fullName evidence="5">Serine-pyruvate aminotransferase/archaeal aspartate aminotransferase</fullName>
    </submittedName>
</protein>
<feature type="domain" description="Aminotransferase class V" evidence="4">
    <location>
        <begin position="25"/>
        <end position="271"/>
    </location>
</feature>
<evidence type="ECO:0000313" key="5">
    <source>
        <dbReference type="EMBL" id="AIZ57171.1"/>
    </source>
</evidence>
<dbReference type="GO" id="GO:0019265">
    <property type="term" value="P:glycine biosynthetic process, by transamination of glyoxylate"/>
    <property type="evidence" value="ECO:0007669"/>
    <property type="project" value="TreeGrafter"/>
</dbReference>
<dbReference type="HOGENOM" id="CLU_027686_1_1_2"/>
<evidence type="ECO:0000256" key="3">
    <source>
        <dbReference type="ARBA" id="ARBA00022898"/>
    </source>
</evidence>
<dbReference type="GO" id="GO:0004760">
    <property type="term" value="F:L-serine-pyruvate transaminase activity"/>
    <property type="evidence" value="ECO:0007669"/>
    <property type="project" value="TreeGrafter"/>
</dbReference>
<keyword evidence="3" id="KW-0663">Pyridoxal phosphate</keyword>
<comment type="cofactor">
    <cofactor evidence="1">
        <name>pyridoxal 5'-phosphate</name>
        <dbReference type="ChEBI" id="CHEBI:597326"/>
    </cofactor>
</comment>
<comment type="similarity">
    <text evidence="2">Belongs to the class-V pyridoxal-phosphate-dependent aminotransferase family.</text>
</comment>
<dbReference type="Pfam" id="PF00266">
    <property type="entry name" value="Aminotran_5"/>
    <property type="match status" value="1"/>
</dbReference>
<dbReference type="PANTHER" id="PTHR21152">
    <property type="entry name" value="AMINOTRANSFERASE CLASS V"/>
    <property type="match status" value="1"/>
</dbReference>